<evidence type="ECO:0000313" key="2">
    <source>
        <dbReference type="Proteomes" id="UP001500121"/>
    </source>
</evidence>
<comment type="caution">
    <text evidence="1">The sequence shown here is derived from an EMBL/GenBank/DDBJ whole genome shotgun (WGS) entry which is preliminary data.</text>
</comment>
<proteinExistence type="predicted"/>
<keyword evidence="2" id="KW-1185">Reference proteome</keyword>
<name>A0ABP8ZH86_9MICO</name>
<organism evidence="1 2">
    <name type="scientific">Amnibacterium soli</name>
    <dbReference type="NCBI Taxonomy" id="1282736"/>
    <lineage>
        <taxon>Bacteria</taxon>
        <taxon>Bacillati</taxon>
        <taxon>Actinomycetota</taxon>
        <taxon>Actinomycetes</taxon>
        <taxon>Micrococcales</taxon>
        <taxon>Microbacteriaceae</taxon>
        <taxon>Amnibacterium</taxon>
    </lineage>
</organism>
<sequence length="69" mass="7407">MESLPKNVWWCDAPGMPGNTIGSSFAKWLTVQVAWNSGTFTGAWRDTVLSSRLRDDPAPEEGPSTGPAA</sequence>
<dbReference type="EMBL" id="BAABLP010000010">
    <property type="protein sequence ID" value="GAA4756814.1"/>
    <property type="molecule type" value="Genomic_DNA"/>
</dbReference>
<evidence type="ECO:0000313" key="1">
    <source>
        <dbReference type="EMBL" id="GAA4756814.1"/>
    </source>
</evidence>
<accession>A0ABP8ZH86</accession>
<reference evidence="2" key="1">
    <citation type="journal article" date="2019" name="Int. J. Syst. Evol. Microbiol.">
        <title>The Global Catalogue of Microorganisms (GCM) 10K type strain sequencing project: providing services to taxonomists for standard genome sequencing and annotation.</title>
        <authorList>
            <consortium name="The Broad Institute Genomics Platform"/>
            <consortium name="The Broad Institute Genome Sequencing Center for Infectious Disease"/>
            <person name="Wu L."/>
            <person name="Ma J."/>
        </authorList>
    </citation>
    <scope>NUCLEOTIDE SEQUENCE [LARGE SCALE GENOMIC DNA]</scope>
    <source>
        <strain evidence="2">JCM 19015</strain>
    </source>
</reference>
<protein>
    <submittedName>
        <fullName evidence="1">Uncharacterized protein</fullName>
    </submittedName>
</protein>
<gene>
    <name evidence="1" type="ORF">GCM10025783_32710</name>
</gene>
<dbReference type="Proteomes" id="UP001500121">
    <property type="component" value="Unassembled WGS sequence"/>
</dbReference>